<dbReference type="EMBL" id="ACCL02000047">
    <property type="protein sequence ID" value="EET58143.1"/>
    <property type="molecule type" value="Genomic_DNA"/>
</dbReference>
<comment type="caution">
    <text evidence="1">The sequence shown here is derived from an EMBL/GenBank/DDBJ whole genome shotgun (WGS) entry which is preliminary data.</text>
</comment>
<sequence length="50" mass="5510">MPAHFCRATRGQLLLTSSIHAGAHPARVFCVIWMTQKTARSRAAFLPPGF</sequence>
<keyword evidence="2" id="KW-1185">Reference proteome</keyword>
<proteinExistence type="predicted"/>
<accession>C6LML4</accession>
<dbReference type="AlphaFoldDB" id="C6LML4"/>
<evidence type="ECO:0000313" key="2">
    <source>
        <dbReference type="Proteomes" id="UP000005561"/>
    </source>
</evidence>
<evidence type="ECO:0000313" key="1">
    <source>
        <dbReference type="EMBL" id="EET58143.1"/>
    </source>
</evidence>
<gene>
    <name evidence="1" type="ORF">BRYFOR_09915</name>
</gene>
<reference evidence="1" key="1">
    <citation type="submission" date="2009-07" db="EMBL/GenBank/DDBJ databases">
        <authorList>
            <person name="Weinstock G."/>
            <person name="Sodergren E."/>
            <person name="Clifton S."/>
            <person name="Fulton L."/>
            <person name="Fulton B."/>
            <person name="Courtney L."/>
            <person name="Fronick C."/>
            <person name="Harrison M."/>
            <person name="Strong C."/>
            <person name="Farmer C."/>
            <person name="Delahaunty K."/>
            <person name="Markovic C."/>
            <person name="Hall O."/>
            <person name="Minx P."/>
            <person name="Tomlinson C."/>
            <person name="Mitreva M."/>
            <person name="Nelson J."/>
            <person name="Hou S."/>
            <person name="Wollam A."/>
            <person name="Pepin K.H."/>
            <person name="Johnson M."/>
            <person name="Bhonagiri V."/>
            <person name="Nash W.E."/>
            <person name="Warren W."/>
            <person name="Chinwalla A."/>
            <person name="Mardis E.R."/>
            <person name="Wilson R.K."/>
        </authorList>
    </citation>
    <scope>NUCLEOTIDE SEQUENCE [LARGE SCALE GENOMIC DNA]</scope>
    <source>
        <strain evidence="1">DSM 14469</strain>
    </source>
</reference>
<name>C6LML4_9FIRM</name>
<organism evidence="1 2">
    <name type="scientific">Marvinbryantia formatexigens DSM 14469</name>
    <dbReference type="NCBI Taxonomy" id="478749"/>
    <lineage>
        <taxon>Bacteria</taxon>
        <taxon>Bacillati</taxon>
        <taxon>Bacillota</taxon>
        <taxon>Clostridia</taxon>
        <taxon>Lachnospirales</taxon>
        <taxon>Lachnospiraceae</taxon>
        <taxon>Marvinbryantia</taxon>
    </lineage>
</organism>
<protein>
    <submittedName>
        <fullName evidence="1">Uncharacterized protein</fullName>
    </submittedName>
</protein>
<dbReference type="Proteomes" id="UP000005561">
    <property type="component" value="Unassembled WGS sequence"/>
</dbReference>